<dbReference type="STRING" id="35608.A0A2U1KDB2"/>
<sequence>MCGNVRIPYPFGIGSICSINKWYIIDCKSSTPYLSALNNLEVVDVDLENQTIIVNMQKLSACNQTTKSVDLASSPFLYSKSHNKFVVEGCANGVILGDHGSVLTGCSATCSNQTSTAVTIDTNNTCFGINCCETTIPHYLNSYSMNLTGLERLHGDRACGSAFLVDKNSYDEVWFSGKSFIPTSLLWTVTLVDYKKLDCCVKHAVDRRTVDLSNGTSVNTYKCWSDYKPLYGNPYLSNGCYGM</sequence>
<organism evidence="4 5">
    <name type="scientific">Artemisia annua</name>
    <name type="common">Sweet wormwood</name>
    <dbReference type="NCBI Taxonomy" id="35608"/>
    <lineage>
        <taxon>Eukaryota</taxon>
        <taxon>Viridiplantae</taxon>
        <taxon>Streptophyta</taxon>
        <taxon>Embryophyta</taxon>
        <taxon>Tracheophyta</taxon>
        <taxon>Spermatophyta</taxon>
        <taxon>Magnoliopsida</taxon>
        <taxon>eudicotyledons</taxon>
        <taxon>Gunneridae</taxon>
        <taxon>Pentapetalae</taxon>
        <taxon>asterids</taxon>
        <taxon>campanulids</taxon>
        <taxon>Asterales</taxon>
        <taxon>Asteraceae</taxon>
        <taxon>Asteroideae</taxon>
        <taxon>Anthemideae</taxon>
        <taxon>Artemisiinae</taxon>
        <taxon>Artemisia</taxon>
    </lineage>
</organism>
<proteinExistence type="predicted"/>
<dbReference type="InterPro" id="IPR025287">
    <property type="entry name" value="WAK_GUB"/>
</dbReference>
<accession>A0A2U1KDB2</accession>
<evidence type="ECO:0000259" key="3">
    <source>
        <dbReference type="Pfam" id="PF13947"/>
    </source>
</evidence>
<dbReference type="Proteomes" id="UP000245207">
    <property type="component" value="Unassembled WGS sequence"/>
</dbReference>
<evidence type="ECO:0000256" key="2">
    <source>
        <dbReference type="ARBA" id="ARBA00022729"/>
    </source>
</evidence>
<evidence type="ECO:0000313" key="4">
    <source>
        <dbReference type="EMBL" id="PWA34708.1"/>
    </source>
</evidence>
<dbReference type="AlphaFoldDB" id="A0A2U1KDB2"/>
<evidence type="ECO:0000313" key="5">
    <source>
        <dbReference type="Proteomes" id="UP000245207"/>
    </source>
</evidence>
<gene>
    <name evidence="4" type="ORF">CTI12_AA604990</name>
</gene>
<comment type="caution">
    <text evidence="4">The sequence shown here is derived from an EMBL/GenBank/DDBJ whole genome shotgun (WGS) entry which is preliminary data.</text>
</comment>
<keyword evidence="2" id="KW-0732">Signal</keyword>
<protein>
    <submittedName>
        <fullName evidence="4">Concanavalin A-like lectin/glucanase, subgroup</fullName>
    </submittedName>
</protein>
<dbReference type="Pfam" id="PF13947">
    <property type="entry name" value="GUB_WAK_bind"/>
    <property type="match status" value="1"/>
</dbReference>
<keyword evidence="4" id="KW-0430">Lectin</keyword>
<reference evidence="4 5" key="1">
    <citation type="journal article" date="2018" name="Mol. Plant">
        <title>The genome of Artemisia annua provides insight into the evolution of Asteraceae family and artemisinin biosynthesis.</title>
        <authorList>
            <person name="Shen Q."/>
            <person name="Zhang L."/>
            <person name="Liao Z."/>
            <person name="Wang S."/>
            <person name="Yan T."/>
            <person name="Shi P."/>
            <person name="Liu M."/>
            <person name="Fu X."/>
            <person name="Pan Q."/>
            <person name="Wang Y."/>
            <person name="Lv Z."/>
            <person name="Lu X."/>
            <person name="Zhang F."/>
            <person name="Jiang W."/>
            <person name="Ma Y."/>
            <person name="Chen M."/>
            <person name="Hao X."/>
            <person name="Li L."/>
            <person name="Tang Y."/>
            <person name="Lv G."/>
            <person name="Zhou Y."/>
            <person name="Sun X."/>
            <person name="Brodelius P.E."/>
            <person name="Rose J.K.C."/>
            <person name="Tang K."/>
        </authorList>
    </citation>
    <scope>NUCLEOTIDE SEQUENCE [LARGE SCALE GENOMIC DNA]</scope>
    <source>
        <strain evidence="5">cv. Huhao1</strain>
        <tissue evidence="4">Leaf</tissue>
    </source>
</reference>
<name>A0A2U1KDB2_ARTAN</name>
<keyword evidence="5" id="KW-1185">Reference proteome</keyword>
<comment type="subcellular location">
    <subcellularLocation>
        <location evidence="1">Membrane</location>
        <topology evidence="1">Single-pass membrane protein</topology>
    </subcellularLocation>
</comment>
<evidence type="ECO:0000256" key="1">
    <source>
        <dbReference type="ARBA" id="ARBA00004167"/>
    </source>
</evidence>
<dbReference type="OrthoDB" id="4062651at2759"/>
<dbReference type="PANTHER" id="PTHR33491">
    <property type="entry name" value="OSJNBA0016N04.9 PROTEIN"/>
    <property type="match status" value="1"/>
</dbReference>
<dbReference type="GO" id="GO:0016020">
    <property type="term" value="C:membrane"/>
    <property type="evidence" value="ECO:0007669"/>
    <property type="project" value="UniProtKB-SubCell"/>
</dbReference>
<feature type="domain" description="Wall-associated receptor kinase galacturonan-binding" evidence="3">
    <location>
        <begin position="2"/>
        <end position="55"/>
    </location>
</feature>
<dbReference type="EMBL" id="PKPP01021794">
    <property type="protein sequence ID" value="PWA34708.1"/>
    <property type="molecule type" value="Genomic_DNA"/>
</dbReference>
<dbReference type="GO" id="GO:0030247">
    <property type="term" value="F:polysaccharide binding"/>
    <property type="evidence" value="ECO:0007669"/>
    <property type="project" value="InterPro"/>
</dbReference>